<keyword evidence="3" id="KW-1185">Reference proteome</keyword>
<reference evidence="2" key="1">
    <citation type="submission" date="2023-03" db="EMBL/GenBank/DDBJ databases">
        <authorList>
            <person name="Steffen K."/>
            <person name="Cardenas P."/>
        </authorList>
    </citation>
    <scope>NUCLEOTIDE SEQUENCE</scope>
</reference>
<dbReference type="EMBL" id="CASHTH010000528">
    <property type="protein sequence ID" value="CAI8003634.1"/>
    <property type="molecule type" value="Genomic_DNA"/>
</dbReference>
<dbReference type="SUPFAM" id="SSF75304">
    <property type="entry name" value="Amidase signature (AS) enzymes"/>
    <property type="match status" value="1"/>
</dbReference>
<gene>
    <name evidence="2" type="ORF">GBAR_LOCUS3701</name>
</gene>
<dbReference type="InterPro" id="IPR023631">
    <property type="entry name" value="Amidase_dom"/>
</dbReference>
<dbReference type="PANTHER" id="PTHR11895:SF176">
    <property type="entry name" value="AMIDASE AMID-RELATED"/>
    <property type="match status" value="1"/>
</dbReference>
<comment type="caution">
    <text evidence="2">The sequence shown here is derived from an EMBL/GenBank/DDBJ whole genome shotgun (WGS) entry which is preliminary data.</text>
</comment>
<evidence type="ECO:0000313" key="3">
    <source>
        <dbReference type="Proteomes" id="UP001174909"/>
    </source>
</evidence>
<accession>A0AA35R607</accession>
<feature type="domain" description="Amidase" evidence="1">
    <location>
        <begin position="98"/>
        <end position="221"/>
    </location>
</feature>
<proteinExistence type="predicted"/>
<protein>
    <submittedName>
        <fullName evidence="2">Glutamyl-tRNA(Gln) amidotransferase subunit A</fullName>
    </submittedName>
</protein>
<dbReference type="GO" id="GO:0003824">
    <property type="term" value="F:catalytic activity"/>
    <property type="evidence" value="ECO:0007669"/>
    <property type="project" value="InterPro"/>
</dbReference>
<dbReference type="InterPro" id="IPR036928">
    <property type="entry name" value="AS_sf"/>
</dbReference>
<dbReference type="InterPro" id="IPR000120">
    <property type="entry name" value="Amidase"/>
</dbReference>
<dbReference type="Proteomes" id="UP001174909">
    <property type="component" value="Unassembled WGS sequence"/>
</dbReference>
<name>A0AA35R607_GEOBA</name>
<dbReference type="AlphaFoldDB" id="A0AA35R607"/>
<evidence type="ECO:0000313" key="2">
    <source>
        <dbReference type="EMBL" id="CAI8003634.1"/>
    </source>
</evidence>
<sequence>MSTESAAEFPLDAFLRMAAAAGLDTSDAERMEDLHRRVQMMRSGISSLYEIDVSDAESPSAFIAASEKHARAARIELHYMSAWELSGLIRDREISPVDVVDACLDRIEATEPTLNSFITLIPEQARAAARRAEQDIGRGNYRGPLHGIPVGLKDLFHTAGVRTTSGPRIYDTHVPTQDCTVATRFSEAGAILLGKLNMHPLAFGPTGENADYGHMHNPGTRSALTAVPAAAAVRQPPPANAPSRWVATPAAAFAFPPPCAESWD</sequence>
<organism evidence="2 3">
    <name type="scientific">Geodia barretti</name>
    <name type="common">Barrett's horny sponge</name>
    <dbReference type="NCBI Taxonomy" id="519541"/>
    <lineage>
        <taxon>Eukaryota</taxon>
        <taxon>Metazoa</taxon>
        <taxon>Porifera</taxon>
        <taxon>Demospongiae</taxon>
        <taxon>Heteroscleromorpha</taxon>
        <taxon>Tetractinellida</taxon>
        <taxon>Astrophorina</taxon>
        <taxon>Geodiidae</taxon>
        <taxon>Geodia</taxon>
    </lineage>
</organism>
<dbReference type="PANTHER" id="PTHR11895">
    <property type="entry name" value="TRANSAMIDASE"/>
    <property type="match status" value="1"/>
</dbReference>
<evidence type="ECO:0000259" key="1">
    <source>
        <dbReference type="Pfam" id="PF01425"/>
    </source>
</evidence>
<dbReference type="Gene3D" id="3.90.1300.10">
    <property type="entry name" value="Amidase signature (AS) domain"/>
    <property type="match status" value="1"/>
</dbReference>
<dbReference type="Pfam" id="PF01425">
    <property type="entry name" value="Amidase"/>
    <property type="match status" value="1"/>
</dbReference>